<keyword evidence="6" id="KW-0675">Receptor</keyword>
<dbReference type="NCBIfam" id="TIGR00787">
    <property type="entry name" value="dctP"/>
    <property type="match status" value="1"/>
</dbReference>
<dbReference type="EMBL" id="JAGGKT010000005">
    <property type="protein sequence ID" value="MBP1932184.1"/>
    <property type="molecule type" value="Genomic_DNA"/>
</dbReference>
<dbReference type="RefSeq" id="WP_209810241.1">
    <property type="nucleotide sequence ID" value="NZ_JAGGKT010000005.1"/>
</dbReference>
<protein>
    <submittedName>
        <fullName evidence="6">Tripartite ATP-independent transporter DctP family solute receptor</fullName>
    </submittedName>
</protein>
<reference evidence="6 7" key="1">
    <citation type="submission" date="2021-03" db="EMBL/GenBank/DDBJ databases">
        <title>Genomic Encyclopedia of Type Strains, Phase IV (KMG-IV): sequencing the most valuable type-strain genomes for metagenomic binning, comparative biology and taxonomic classification.</title>
        <authorList>
            <person name="Goeker M."/>
        </authorList>
    </citation>
    <scope>NUCLEOTIDE SEQUENCE [LARGE SCALE GENOMIC DNA]</scope>
    <source>
        <strain evidence="6 7">DSM 24738</strain>
    </source>
</reference>
<name>A0ABS4GPJ5_9BACL</name>
<gene>
    <name evidence="6" type="ORF">J2Z37_002185</name>
</gene>
<evidence type="ECO:0000313" key="7">
    <source>
        <dbReference type="Proteomes" id="UP001519343"/>
    </source>
</evidence>
<feature type="compositionally biased region" description="Low complexity" evidence="4">
    <location>
        <begin position="29"/>
        <end position="44"/>
    </location>
</feature>
<accession>A0ABS4GPJ5</accession>
<keyword evidence="2" id="KW-0813">Transport</keyword>
<dbReference type="InterPro" id="IPR038404">
    <property type="entry name" value="TRAP_DctP_sf"/>
</dbReference>
<evidence type="ECO:0000256" key="2">
    <source>
        <dbReference type="ARBA" id="ARBA00022448"/>
    </source>
</evidence>
<sequence>MRKFMSSVLVTLVATSGLLVGCGGGESSSGGKESAAPANASAPADQKSESKPAEVIELNLGHTLTADSERQIIAEKMAQLAEEKSGGTIKISTFPQSQLGGEVKQIQSVRTGAQGMLIVSTAALENTYPEYSIFDLPYLFDSAEQANKVFQSEVGDKFLDMLSDQGLVGLGWGWANERNIFASKKVETPEDVKGLKTRVMQAPGYVKTYETLGAQPTPMAYGEVYLAVQQGTVDGGDTSPDQFVMDKFLEVAKYYNKTKLHYVPIVTAISKSKWDQMTPDQQKALQEAVDEALAFGVEYNKTYYDKYYEEMKKAGVEIVESDVEAFKKAAMPARESILKEIPNGEELLKEIEAAK</sequence>
<evidence type="ECO:0000256" key="3">
    <source>
        <dbReference type="ARBA" id="ARBA00022729"/>
    </source>
</evidence>
<dbReference type="PROSITE" id="PS51257">
    <property type="entry name" value="PROKAR_LIPOPROTEIN"/>
    <property type="match status" value="1"/>
</dbReference>
<organism evidence="6 7">
    <name type="scientific">Ammoniphilus resinae</name>
    <dbReference type="NCBI Taxonomy" id="861532"/>
    <lineage>
        <taxon>Bacteria</taxon>
        <taxon>Bacillati</taxon>
        <taxon>Bacillota</taxon>
        <taxon>Bacilli</taxon>
        <taxon>Bacillales</taxon>
        <taxon>Paenibacillaceae</taxon>
        <taxon>Aneurinibacillus group</taxon>
        <taxon>Ammoniphilus</taxon>
    </lineage>
</organism>
<keyword evidence="7" id="KW-1185">Reference proteome</keyword>
<dbReference type="CDD" id="cd13603">
    <property type="entry name" value="PBP2_TRAP_Siap_TeaA_like"/>
    <property type="match status" value="1"/>
</dbReference>
<dbReference type="Gene3D" id="3.40.190.170">
    <property type="entry name" value="Bacterial extracellular solute-binding protein, family 7"/>
    <property type="match status" value="1"/>
</dbReference>
<evidence type="ECO:0000256" key="5">
    <source>
        <dbReference type="SAM" id="SignalP"/>
    </source>
</evidence>
<dbReference type="PIRSF" id="PIRSF006470">
    <property type="entry name" value="DctB"/>
    <property type="match status" value="1"/>
</dbReference>
<dbReference type="InterPro" id="IPR004682">
    <property type="entry name" value="TRAP_DctP"/>
</dbReference>
<proteinExistence type="inferred from homology"/>
<keyword evidence="3 5" id="KW-0732">Signal</keyword>
<feature type="signal peptide" evidence="5">
    <location>
        <begin position="1"/>
        <end position="21"/>
    </location>
</feature>
<dbReference type="Proteomes" id="UP001519343">
    <property type="component" value="Unassembled WGS sequence"/>
</dbReference>
<evidence type="ECO:0000256" key="1">
    <source>
        <dbReference type="ARBA" id="ARBA00009023"/>
    </source>
</evidence>
<dbReference type="PANTHER" id="PTHR33376:SF7">
    <property type="entry name" value="C4-DICARBOXYLATE-BINDING PROTEIN DCTB"/>
    <property type="match status" value="1"/>
</dbReference>
<dbReference type="InterPro" id="IPR018389">
    <property type="entry name" value="DctP_fam"/>
</dbReference>
<evidence type="ECO:0000313" key="6">
    <source>
        <dbReference type="EMBL" id="MBP1932184.1"/>
    </source>
</evidence>
<dbReference type="PANTHER" id="PTHR33376">
    <property type="match status" value="1"/>
</dbReference>
<comment type="similarity">
    <text evidence="1">Belongs to the bacterial solute-binding protein 7 family.</text>
</comment>
<feature type="chain" id="PRO_5046149841" evidence="5">
    <location>
        <begin position="22"/>
        <end position="355"/>
    </location>
</feature>
<comment type="caution">
    <text evidence="6">The sequence shown here is derived from an EMBL/GenBank/DDBJ whole genome shotgun (WGS) entry which is preliminary data.</text>
</comment>
<feature type="region of interest" description="Disordered" evidence="4">
    <location>
        <begin position="23"/>
        <end position="51"/>
    </location>
</feature>
<evidence type="ECO:0000256" key="4">
    <source>
        <dbReference type="SAM" id="MobiDB-lite"/>
    </source>
</evidence>
<dbReference type="Pfam" id="PF03480">
    <property type="entry name" value="DctP"/>
    <property type="match status" value="1"/>
</dbReference>
<dbReference type="NCBIfam" id="NF037995">
    <property type="entry name" value="TRAP_S1"/>
    <property type="match status" value="1"/>
</dbReference>